<feature type="transmembrane region" description="Helical" evidence="6">
    <location>
        <begin position="226"/>
        <end position="250"/>
    </location>
</feature>
<keyword evidence="4 6" id="KW-1133">Transmembrane helix</keyword>
<dbReference type="InterPro" id="IPR020846">
    <property type="entry name" value="MFS_dom"/>
</dbReference>
<dbReference type="PANTHER" id="PTHR23513">
    <property type="entry name" value="INTEGRAL MEMBRANE EFFLUX PROTEIN-RELATED"/>
    <property type="match status" value="1"/>
</dbReference>
<comment type="subcellular location">
    <subcellularLocation>
        <location evidence="1">Cell membrane</location>
        <topology evidence="1">Multi-pass membrane protein</topology>
    </subcellularLocation>
</comment>
<dbReference type="InterPro" id="IPR036259">
    <property type="entry name" value="MFS_trans_sf"/>
</dbReference>
<comment type="caution">
    <text evidence="8">The sequence shown here is derived from an EMBL/GenBank/DDBJ whole genome shotgun (WGS) entry which is preliminary data.</text>
</comment>
<evidence type="ECO:0000256" key="4">
    <source>
        <dbReference type="ARBA" id="ARBA00022989"/>
    </source>
</evidence>
<protein>
    <submittedName>
        <fullName evidence="8">MFS transporter</fullName>
    </submittedName>
</protein>
<dbReference type="Proteomes" id="UP001201161">
    <property type="component" value="Unassembled WGS sequence"/>
</dbReference>
<dbReference type="Pfam" id="PF07690">
    <property type="entry name" value="MFS_1"/>
    <property type="match status" value="1"/>
</dbReference>
<feature type="transmembrane region" description="Helical" evidence="6">
    <location>
        <begin position="314"/>
        <end position="333"/>
    </location>
</feature>
<keyword evidence="3 6" id="KW-0812">Transmembrane</keyword>
<gene>
    <name evidence="8" type="ORF">L2K70_09005</name>
</gene>
<keyword evidence="9" id="KW-1185">Reference proteome</keyword>
<dbReference type="PROSITE" id="PS50850">
    <property type="entry name" value="MFS"/>
    <property type="match status" value="1"/>
</dbReference>
<feature type="transmembrane region" description="Helical" evidence="6">
    <location>
        <begin position="361"/>
        <end position="380"/>
    </location>
</feature>
<feature type="domain" description="Major facilitator superfamily (MFS) profile" evidence="7">
    <location>
        <begin position="222"/>
        <end position="412"/>
    </location>
</feature>
<accession>A0ABS9HBL7</accession>
<dbReference type="SUPFAM" id="SSF103473">
    <property type="entry name" value="MFS general substrate transporter"/>
    <property type="match status" value="1"/>
</dbReference>
<dbReference type="InterPro" id="IPR011701">
    <property type="entry name" value="MFS"/>
</dbReference>
<keyword evidence="2" id="KW-1003">Cell membrane</keyword>
<dbReference type="RefSeq" id="WP_236401447.1">
    <property type="nucleotide sequence ID" value="NZ_JAKJHZ010000005.1"/>
</dbReference>
<evidence type="ECO:0000256" key="5">
    <source>
        <dbReference type="ARBA" id="ARBA00023136"/>
    </source>
</evidence>
<dbReference type="Gene3D" id="1.20.1250.20">
    <property type="entry name" value="MFS general substrate transporter like domains"/>
    <property type="match status" value="1"/>
</dbReference>
<feature type="transmembrane region" description="Helical" evidence="6">
    <location>
        <begin position="20"/>
        <end position="41"/>
    </location>
</feature>
<evidence type="ECO:0000259" key="7">
    <source>
        <dbReference type="PROSITE" id="PS50850"/>
    </source>
</evidence>
<evidence type="ECO:0000313" key="8">
    <source>
        <dbReference type="EMBL" id="MCF6377743.1"/>
    </source>
</evidence>
<dbReference type="CDD" id="cd06173">
    <property type="entry name" value="MFS_MefA_like"/>
    <property type="match status" value="1"/>
</dbReference>
<feature type="transmembrane region" description="Helical" evidence="6">
    <location>
        <begin position="289"/>
        <end position="308"/>
    </location>
</feature>
<evidence type="ECO:0000256" key="2">
    <source>
        <dbReference type="ARBA" id="ARBA00022475"/>
    </source>
</evidence>
<dbReference type="PRINTS" id="PR01988">
    <property type="entry name" value="EXPORTERBACE"/>
</dbReference>
<organism evidence="8 9">
    <name type="scientific">Nocardioides potassii</name>
    <dbReference type="NCBI Taxonomy" id="2911371"/>
    <lineage>
        <taxon>Bacteria</taxon>
        <taxon>Bacillati</taxon>
        <taxon>Actinomycetota</taxon>
        <taxon>Actinomycetes</taxon>
        <taxon>Propionibacteriales</taxon>
        <taxon>Nocardioidaceae</taxon>
        <taxon>Nocardioides</taxon>
    </lineage>
</organism>
<evidence type="ECO:0000256" key="3">
    <source>
        <dbReference type="ARBA" id="ARBA00022692"/>
    </source>
</evidence>
<sequence>MGDGGFFISRAFSYYWRADAVSVMGTYVTLFALQALVVLTLDGTASDVGWLNASRWLPYLVFGLVIGALVDGRRRLPLMIGTDLVQAVLLLAIPLLWWLDALSLGVLLVIVFLYGTAAVVNMAATMSFLPRLVPRDRLQPAHARIDGADAVASMAGPAIGGALVSAIGAPLAVLVDSLTYLYSAMTLRRISLDEPSARTGVTVRGVLADIVEGVGWAYGRSGLRTLAIATHVWFVGNAVVGVVLAPYAFLVLDLTAYQFGLVGAAGGVGAVLGATVTTAVGRRLGTGRTIILCHTIITVGVVVMVLAGELASRGATVGLLVLGQALYGLAMGMSNSHEMSYRQLVTPDELQARTNTTLRSINRAVIVVVAPVAGVLADALGVRPMLVVAAVTFGLVAAGLAATPFRKVRAPV</sequence>
<proteinExistence type="predicted"/>
<keyword evidence="5 6" id="KW-0472">Membrane</keyword>
<evidence type="ECO:0000256" key="1">
    <source>
        <dbReference type="ARBA" id="ARBA00004651"/>
    </source>
</evidence>
<evidence type="ECO:0000313" key="9">
    <source>
        <dbReference type="Proteomes" id="UP001201161"/>
    </source>
</evidence>
<feature type="transmembrane region" description="Helical" evidence="6">
    <location>
        <begin position="256"/>
        <end position="277"/>
    </location>
</feature>
<feature type="transmembrane region" description="Helical" evidence="6">
    <location>
        <begin position="105"/>
        <end position="129"/>
    </location>
</feature>
<feature type="transmembrane region" description="Helical" evidence="6">
    <location>
        <begin position="53"/>
        <end position="70"/>
    </location>
</feature>
<evidence type="ECO:0000256" key="6">
    <source>
        <dbReference type="SAM" id="Phobius"/>
    </source>
</evidence>
<feature type="transmembrane region" description="Helical" evidence="6">
    <location>
        <begin position="77"/>
        <end position="99"/>
    </location>
</feature>
<feature type="transmembrane region" description="Helical" evidence="6">
    <location>
        <begin position="386"/>
        <end position="405"/>
    </location>
</feature>
<dbReference type="EMBL" id="JAKJHZ010000005">
    <property type="protein sequence ID" value="MCF6377743.1"/>
    <property type="molecule type" value="Genomic_DNA"/>
</dbReference>
<name>A0ABS9HBL7_9ACTN</name>
<dbReference type="InterPro" id="IPR022324">
    <property type="entry name" value="Bacilysin_exporter_BacE_put"/>
</dbReference>
<reference evidence="8 9" key="1">
    <citation type="submission" date="2022-01" db="EMBL/GenBank/DDBJ databases">
        <title>Nocardioides sp. nov., an actinomycete isolated from mining soil.</title>
        <authorList>
            <person name="Liu L."/>
        </authorList>
    </citation>
    <scope>NUCLEOTIDE SEQUENCE [LARGE SCALE GENOMIC DNA]</scope>
    <source>
        <strain evidence="8 9">KLBMP 9356</strain>
    </source>
</reference>
<dbReference type="PANTHER" id="PTHR23513:SF6">
    <property type="entry name" value="MAJOR FACILITATOR SUPERFAMILY ASSOCIATED DOMAIN-CONTAINING PROTEIN"/>
    <property type="match status" value="1"/>
</dbReference>